<dbReference type="InterPro" id="IPR012337">
    <property type="entry name" value="RNaseH-like_sf"/>
</dbReference>
<dbReference type="GO" id="GO:0003676">
    <property type="term" value="F:nucleic acid binding"/>
    <property type="evidence" value="ECO:0007669"/>
    <property type="project" value="InterPro"/>
</dbReference>
<dbReference type="InterPro" id="IPR038717">
    <property type="entry name" value="Tc1-like_DDE_dom"/>
</dbReference>
<evidence type="ECO:0000313" key="2">
    <source>
        <dbReference type="EMBL" id="AAB90562.1"/>
    </source>
</evidence>
<dbReference type="KEGG" id="afu:AF_0679"/>
<dbReference type="STRING" id="224325.AF_0679"/>
<name>O29578_ARCFU</name>
<dbReference type="AlphaFoldDB" id="O29578"/>
<dbReference type="NCBIfam" id="NF033545">
    <property type="entry name" value="transpos_IS630"/>
    <property type="match status" value="1"/>
</dbReference>
<dbReference type="eggNOG" id="arCOG02129">
    <property type="taxonomic scope" value="Archaea"/>
</dbReference>
<dbReference type="Gene3D" id="3.30.420.10">
    <property type="entry name" value="Ribonuclease H-like superfamily/Ribonuclease H"/>
    <property type="match status" value="1"/>
</dbReference>
<protein>
    <submittedName>
        <fullName evidence="2">ISA1083-1, putative transposase</fullName>
    </submittedName>
</protein>
<keyword evidence="3" id="KW-1185">Reference proteome</keyword>
<sequence>MKKNTTKMRANTFGFYAINGESVVDFKENSKKESVCEFLEKIREKNPDKIIIIVLDNFRSHWARKTRRKAKKLNMVLVYLPPYSPDLNPIEQIWRVIKRVLSPLFIKTLEELKEVISNSFYQLTQRMSFEEKWIKKFLNFG</sequence>
<dbReference type="Proteomes" id="UP000002199">
    <property type="component" value="Chromosome"/>
</dbReference>
<gene>
    <name evidence="2" type="ordered locus">AF_0679</name>
</gene>
<organism evidence="2 3">
    <name type="scientific">Archaeoglobus fulgidus (strain ATCC 49558 / DSM 4304 / JCM 9628 / NBRC 100126 / VC-16)</name>
    <dbReference type="NCBI Taxonomy" id="224325"/>
    <lineage>
        <taxon>Archaea</taxon>
        <taxon>Methanobacteriati</taxon>
        <taxon>Methanobacteriota</taxon>
        <taxon>Archaeoglobi</taxon>
        <taxon>Archaeoglobales</taxon>
        <taxon>Archaeoglobaceae</taxon>
        <taxon>Archaeoglobus</taxon>
    </lineage>
</organism>
<dbReference type="PANTHER" id="PTHR46564">
    <property type="entry name" value="TRANSPOSASE"/>
    <property type="match status" value="1"/>
</dbReference>
<feature type="domain" description="Tc1-like transposase DDE" evidence="1">
    <location>
        <begin position="7"/>
        <end position="113"/>
    </location>
</feature>
<dbReference type="PIR" id="G69334">
    <property type="entry name" value="G69334"/>
</dbReference>
<evidence type="ECO:0000259" key="1">
    <source>
        <dbReference type="Pfam" id="PF13358"/>
    </source>
</evidence>
<dbReference type="EMBL" id="AE000782">
    <property type="protein sequence ID" value="AAB90562.1"/>
    <property type="molecule type" value="Genomic_DNA"/>
</dbReference>
<proteinExistence type="predicted"/>
<evidence type="ECO:0000313" key="3">
    <source>
        <dbReference type="Proteomes" id="UP000002199"/>
    </source>
</evidence>
<dbReference type="HOGENOM" id="CLU_134825_0_0_2"/>
<reference evidence="2 3" key="1">
    <citation type="journal article" date="1997" name="Nature">
        <title>The complete genome sequence of the hyperthermophilic, sulphate-reducing archaeon Archaeoglobus fulgidus.</title>
        <authorList>
            <person name="Klenk H.P."/>
            <person name="Clayton R.A."/>
            <person name="Tomb J."/>
            <person name="White O."/>
            <person name="Nelson K.E."/>
            <person name="Ketchum K.A."/>
            <person name="Dodson R.J."/>
            <person name="Gwinn M."/>
            <person name="Hickey E.K."/>
            <person name="Peterson J.D."/>
            <person name="Richardson D.L."/>
            <person name="Kerlavage A.R."/>
            <person name="Graham D.E."/>
            <person name="Kyrpides N.C."/>
            <person name="Fleischmann R.D."/>
            <person name="Quackenbush J."/>
            <person name="Lee N.H."/>
            <person name="Sutton G.G."/>
            <person name="Gill S."/>
            <person name="Kirkness E.F."/>
            <person name="Dougherty B.A."/>
            <person name="McKenney K."/>
            <person name="Adams M.D."/>
            <person name="Loftus B."/>
            <person name="Peterson S."/>
            <person name="Reich C.I."/>
            <person name="McNeil L.K."/>
            <person name="Badger J.H."/>
            <person name="Glodek A."/>
            <person name="Zhou L."/>
            <person name="Overbeek R."/>
            <person name="Gocayne J.D."/>
            <person name="Weidman J.F."/>
            <person name="McDonald L."/>
            <person name="Utterback T."/>
            <person name="Cotton M.D."/>
            <person name="Spriggs T."/>
            <person name="Artiach P."/>
            <person name="Kaine B.P."/>
            <person name="Sykes S.M."/>
            <person name="Sadow P.W."/>
            <person name="D'Andrea K.P."/>
            <person name="Bowman C."/>
            <person name="Fujii C."/>
            <person name="Garland S.A."/>
            <person name="Mason T.M."/>
            <person name="Olsen G.J."/>
            <person name="Fraser C.M."/>
            <person name="Smith H.O."/>
            <person name="Woese C.R."/>
            <person name="Venter J.C."/>
        </authorList>
    </citation>
    <scope>NUCLEOTIDE SEQUENCE [LARGE SCALE GENOMIC DNA]</scope>
    <source>
        <strain evidence="3">ATCC 49558 / DSM 4304 / JCM 9628 / NBRC 100126 / VC-16</strain>
    </source>
</reference>
<dbReference type="InterPro" id="IPR036397">
    <property type="entry name" value="RNaseH_sf"/>
</dbReference>
<dbReference type="InterPro" id="IPR047655">
    <property type="entry name" value="Transpos_IS630-like"/>
</dbReference>
<dbReference type="SUPFAM" id="SSF53098">
    <property type="entry name" value="Ribonuclease H-like"/>
    <property type="match status" value="1"/>
</dbReference>
<dbReference type="PaxDb" id="224325-AF_0679"/>
<dbReference type="PANTHER" id="PTHR46564:SF1">
    <property type="entry name" value="TRANSPOSASE"/>
    <property type="match status" value="1"/>
</dbReference>
<dbReference type="Pfam" id="PF13358">
    <property type="entry name" value="DDE_3"/>
    <property type="match status" value="1"/>
</dbReference>
<accession>O29578</accession>
<dbReference type="PhylomeDB" id="O29578"/>
<dbReference type="EnsemblBacteria" id="AAB90562">
    <property type="protein sequence ID" value="AAB90562"/>
    <property type="gene ID" value="AF_0679"/>
</dbReference>